<evidence type="ECO:0000313" key="3">
    <source>
        <dbReference type="EMBL" id="NSJ50211.1"/>
    </source>
</evidence>
<gene>
    <name evidence="3" type="ORF">G5B36_16100</name>
    <name evidence="2" type="ORF">L0N08_21625</name>
</gene>
<dbReference type="PANTHER" id="PTHR33930">
    <property type="entry name" value="ALKYL HYDROPEROXIDE REDUCTASE AHPD"/>
    <property type="match status" value="1"/>
</dbReference>
<evidence type="ECO:0000313" key="5">
    <source>
        <dbReference type="Proteomes" id="UP001299608"/>
    </source>
</evidence>
<dbReference type="PANTHER" id="PTHR33930:SF2">
    <property type="entry name" value="BLR3452 PROTEIN"/>
    <property type="match status" value="1"/>
</dbReference>
<dbReference type="AlphaFoldDB" id="A0AAW5BVY6"/>
<comment type="caution">
    <text evidence="2">The sequence shown here is derived from an EMBL/GenBank/DDBJ whole genome shotgun (WGS) entry which is preliminary data.</text>
</comment>
<dbReference type="Proteomes" id="UP001299608">
    <property type="component" value="Unassembled WGS sequence"/>
</dbReference>
<keyword evidence="4" id="KW-1185">Reference proteome</keyword>
<proteinExistence type="predicted"/>
<reference evidence="3" key="2">
    <citation type="submission" date="2020-02" db="EMBL/GenBank/DDBJ databases">
        <authorList>
            <person name="Littmann E."/>
            <person name="Sorbara M."/>
        </authorList>
    </citation>
    <scope>NUCLEOTIDE SEQUENCE</scope>
    <source>
        <strain evidence="3">MSK.1.17</strain>
    </source>
</reference>
<dbReference type="SUPFAM" id="SSF69118">
    <property type="entry name" value="AhpD-like"/>
    <property type="match status" value="1"/>
</dbReference>
<dbReference type="RefSeq" id="WP_117563365.1">
    <property type="nucleotide sequence ID" value="NZ_JAAITT010000023.1"/>
</dbReference>
<dbReference type="Proteomes" id="UP000669239">
    <property type="component" value="Unassembled WGS sequence"/>
</dbReference>
<dbReference type="GO" id="GO:0051920">
    <property type="term" value="F:peroxiredoxin activity"/>
    <property type="evidence" value="ECO:0007669"/>
    <property type="project" value="InterPro"/>
</dbReference>
<dbReference type="Pfam" id="PF02627">
    <property type="entry name" value="CMD"/>
    <property type="match status" value="1"/>
</dbReference>
<accession>A0AAW5BVY6</accession>
<evidence type="ECO:0000313" key="2">
    <source>
        <dbReference type="EMBL" id="MCG4748027.1"/>
    </source>
</evidence>
<sequence>MKQQNPEKLLRSQEVLKELKEARGGSLLNSHQVMGNDPNLVNAFLQQYLNCNKRDVDIPKKYRELIVMAIGMATQTATTTKVHAKLALENGATVDEVFEVIRIIFFTCGVSKLLPALECLEGFFEPIGLEE</sequence>
<reference evidence="2" key="3">
    <citation type="submission" date="2022-01" db="EMBL/GenBank/DDBJ databases">
        <title>Collection of gut derived symbiotic bacterial strains cultured from healthy donors.</title>
        <authorList>
            <person name="Lin H."/>
            <person name="Kohout C."/>
            <person name="Waligurski E."/>
            <person name="Pamer E.G."/>
        </authorList>
    </citation>
    <scope>NUCLEOTIDE SEQUENCE</scope>
    <source>
        <strain evidence="2">DFI.6.55</strain>
    </source>
</reference>
<organism evidence="2 5">
    <name type="scientific">Enterocloster aldenensis</name>
    <dbReference type="NCBI Taxonomy" id="358742"/>
    <lineage>
        <taxon>Bacteria</taxon>
        <taxon>Bacillati</taxon>
        <taxon>Bacillota</taxon>
        <taxon>Clostridia</taxon>
        <taxon>Lachnospirales</taxon>
        <taxon>Lachnospiraceae</taxon>
        <taxon>Enterocloster</taxon>
    </lineage>
</organism>
<reference evidence="3 4" key="1">
    <citation type="journal article" date="2020" name="Cell Host Microbe">
        <title>Functional and Genomic Variation between Human-Derived Isolates of Lachnospiraceae Reveals Inter- and Intra-Species Diversity.</title>
        <authorList>
            <person name="Sorbara M.T."/>
            <person name="Littmann E.R."/>
            <person name="Fontana E."/>
            <person name="Moody T.U."/>
            <person name="Kohout C.E."/>
            <person name="Gjonbalaj M."/>
            <person name="Eaton V."/>
            <person name="Seok R."/>
            <person name="Leiner I.M."/>
            <person name="Pamer E.G."/>
        </authorList>
    </citation>
    <scope>NUCLEOTIDE SEQUENCE [LARGE SCALE GENOMIC DNA]</scope>
    <source>
        <strain evidence="3 4">MSK.1.17</strain>
    </source>
</reference>
<dbReference type="InterPro" id="IPR029032">
    <property type="entry name" value="AhpD-like"/>
</dbReference>
<dbReference type="EMBL" id="JAAITT010000023">
    <property type="protein sequence ID" value="NSJ50211.1"/>
    <property type="molecule type" value="Genomic_DNA"/>
</dbReference>
<evidence type="ECO:0000259" key="1">
    <source>
        <dbReference type="Pfam" id="PF02627"/>
    </source>
</evidence>
<feature type="domain" description="Carboxymuconolactone decarboxylase-like" evidence="1">
    <location>
        <begin position="50"/>
        <end position="121"/>
    </location>
</feature>
<dbReference type="Gene3D" id="1.20.1290.10">
    <property type="entry name" value="AhpD-like"/>
    <property type="match status" value="1"/>
</dbReference>
<name>A0AAW5BVY6_9FIRM</name>
<dbReference type="InterPro" id="IPR003779">
    <property type="entry name" value="CMD-like"/>
</dbReference>
<dbReference type="EMBL" id="JAKNGE010000031">
    <property type="protein sequence ID" value="MCG4748027.1"/>
    <property type="molecule type" value="Genomic_DNA"/>
</dbReference>
<protein>
    <submittedName>
        <fullName evidence="2">Carboxymuconolactone decarboxylase family protein</fullName>
    </submittedName>
</protein>
<evidence type="ECO:0000313" key="4">
    <source>
        <dbReference type="Proteomes" id="UP000669239"/>
    </source>
</evidence>